<evidence type="ECO:0000313" key="1">
    <source>
        <dbReference type="EMBL" id="KAI3701349.1"/>
    </source>
</evidence>
<proteinExistence type="predicted"/>
<dbReference type="EMBL" id="CM042016">
    <property type="protein sequence ID" value="KAI3701349.1"/>
    <property type="molecule type" value="Genomic_DNA"/>
</dbReference>
<sequence>MNKLRALVVDDEKSQRRSAERLLEKSSFDVIATVESGETALKFLGLTEDNDVMVDVDLILTDHDMKGISGYELLLKLKNSELNNVPVVIMSASDDEERIKKCMDGGALMYLVKPLTIAKVTNLHEAIVAAGPSHGKWCTLLQANGVMLLD</sequence>
<comment type="caution">
    <text evidence="1">The sequence shown here is derived from an EMBL/GenBank/DDBJ whole genome shotgun (WGS) entry which is preliminary data.</text>
</comment>
<accession>A0ACB8ZVH8</accession>
<gene>
    <name evidence="1" type="ORF">L2E82_46003</name>
</gene>
<dbReference type="Proteomes" id="UP001055811">
    <property type="component" value="Linkage Group LG08"/>
</dbReference>
<keyword evidence="2" id="KW-1185">Reference proteome</keyword>
<organism evidence="1 2">
    <name type="scientific">Cichorium intybus</name>
    <name type="common">Chicory</name>
    <dbReference type="NCBI Taxonomy" id="13427"/>
    <lineage>
        <taxon>Eukaryota</taxon>
        <taxon>Viridiplantae</taxon>
        <taxon>Streptophyta</taxon>
        <taxon>Embryophyta</taxon>
        <taxon>Tracheophyta</taxon>
        <taxon>Spermatophyta</taxon>
        <taxon>Magnoliopsida</taxon>
        <taxon>eudicotyledons</taxon>
        <taxon>Gunneridae</taxon>
        <taxon>Pentapetalae</taxon>
        <taxon>asterids</taxon>
        <taxon>campanulids</taxon>
        <taxon>Asterales</taxon>
        <taxon>Asteraceae</taxon>
        <taxon>Cichorioideae</taxon>
        <taxon>Cichorieae</taxon>
        <taxon>Cichoriinae</taxon>
        <taxon>Cichorium</taxon>
    </lineage>
</organism>
<protein>
    <submittedName>
        <fullName evidence="1">Uncharacterized protein</fullName>
    </submittedName>
</protein>
<reference evidence="1 2" key="2">
    <citation type="journal article" date="2022" name="Mol. Ecol. Resour.">
        <title>The genomes of chicory, endive, great burdock and yacon provide insights into Asteraceae paleo-polyploidization history and plant inulin production.</title>
        <authorList>
            <person name="Fan W."/>
            <person name="Wang S."/>
            <person name="Wang H."/>
            <person name="Wang A."/>
            <person name="Jiang F."/>
            <person name="Liu H."/>
            <person name="Zhao H."/>
            <person name="Xu D."/>
            <person name="Zhang Y."/>
        </authorList>
    </citation>
    <scope>NUCLEOTIDE SEQUENCE [LARGE SCALE GENOMIC DNA]</scope>
    <source>
        <strain evidence="2">cv. Punajuju</strain>
        <tissue evidence="1">Leaves</tissue>
    </source>
</reference>
<evidence type="ECO:0000313" key="2">
    <source>
        <dbReference type="Proteomes" id="UP001055811"/>
    </source>
</evidence>
<reference evidence="2" key="1">
    <citation type="journal article" date="2022" name="Mol. Ecol. Resour.">
        <title>The genomes of chicory, endive, great burdock and yacon provide insights into Asteraceae palaeo-polyploidization history and plant inulin production.</title>
        <authorList>
            <person name="Fan W."/>
            <person name="Wang S."/>
            <person name="Wang H."/>
            <person name="Wang A."/>
            <person name="Jiang F."/>
            <person name="Liu H."/>
            <person name="Zhao H."/>
            <person name="Xu D."/>
            <person name="Zhang Y."/>
        </authorList>
    </citation>
    <scope>NUCLEOTIDE SEQUENCE [LARGE SCALE GENOMIC DNA]</scope>
    <source>
        <strain evidence="2">cv. Punajuju</strain>
    </source>
</reference>
<name>A0ACB8ZVH8_CICIN</name>